<dbReference type="Proteomes" id="UP000027178">
    <property type="component" value="Unassembled WGS sequence"/>
</dbReference>
<gene>
    <name evidence="1" type="ORF">KCH_25130</name>
</gene>
<evidence type="ECO:0000313" key="1">
    <source>
        <dbReference type="EMBL" id="KDN85855.1"/>
    </source>
</evidence>
<evidence type="ECO:0000313" key="2">
    <source>
        <dbReference type="Proteomes" id="UP000027178"/>
    </source>
</evidence>
<reference evidence="1 2" key="1">
    <citation type="submission" date="2014-05" db="EMBL/GenBank/DDBJ databases">
        <title>Draft Genome Sequence of Kitasatospora cheerisanensis KCTC 2395.</title>
        <authorList>
            <person name="Nam D.H."/>
        </authorList>
    </citation>
    <scope>NUCLEOTIDE SEQUENCE [LARGE SCALE GENOMIC DNA]</scope>
    <source>
        <strain evidence="1 2">KCTC 2395</strain>
    </source>
</reference>
<sequence>MFAGTQRPAWLGGRRHGFVGLEVGGGAGGAEPAGLLARSVETAGSRGTGGTADRAGEVVGSDAGDARVAGHLVSGADECRRRDLHGRFRV</sequence>
<accession>A0A066Z6Q9</accession>
<organism evidence="1 2">
    <name type="scientific">Kitasatospora cheerisanensis KCTC 2395</name>
    <dbReference type="NCBI Taxonomy" id="1348663"/>
    <lineage>
        <taxon>Bacteria</taxon>
        <taxon>Bacillati</taxon>
        <taxon>Actinomycetota</taxon>
        <taxon>Actinomycetes</taxon>
        <taxon>Kitasatosporales</taxon>
        <taxon>Streptomycetaceae</taxon>
        <taxon>Kitasatospora</taxon>
    </lineage>
</organism>
<protein>
    <submittedName>
        <fullName evidence="1">Uncharacterized protein</fullName>
    </submittedName>
</protein>
<dbReference type="EMBL" id="JNBY01000078">
    <property type="protein sequence ID" value="KDN85855.1"/>
    <property type="molecule type" value="Genomic_DNA"/>
</dbReference>
<name>A0A066Z6Q9_9ACTN</name>
<proteinExistence type="predicted"/>
<comment type="caution">
    <text evidence="1">The sequence shown here is derived from an EMBL/GenBank/DDBJ whole genome shotgun (WGS) entry which is preliminary data.</text>
</comment>
<dbReference type="AlphaFoldDB" id="A0A066Z6Q9"/>
<dbReference type="HOGENOM" id="CLU_2436887_0_0_11"/>
<keyword evidence="2" id="KW-1185">Reference proteome</keyword>